<dbReference type="Proteomes" id="UP001151752">
    <property type="component" value="Chromosome 4"/>
</dbReference>
<protein>
    <submittedName>
        <fullName evidence="2">Uncharacterized protein</fullName>
    </submittedName>
</protein>
<feature type="compositionally biased region" description="Polar residues" evidence="1">
    <location>
        <begin position="48"/>
        <end position="64"/>
    </location>
</feature>
<evidence type="ECO:0000313" key="2">
    <source>
        <dbReference type="EMBL" id="KAJ6739328.1"/>
    </source>
</evidence>
<dbReference type="AlphaFoldDB" id="A0A9Q0V143"/>
<comment type="caution">
    <text evidence="2">The sequence shown here is derived from an EMBL/GenBank/DDBJ whole genome shotgun (WGS) entry which is preliminary data.</text>
</comment>
<accession>A0A9Q0V143</accession>
<organism evidence="2 3">
    <name type="scientific">Salix koriyanagi</name>
    <dbReference type="NCBI Taxonomy" id="2511006"/>
    <lineage>
        <taxon>Eukaryota</taxon>
        <taxon>Viridiplantae</taxon>
        <taxon>Streptophyta</taxon>
        <taxon>Embryophyta</taxon>
        <taxon>Tracheophyta</taxon>
        <taxon>Spermatophyta</taxon>
        <taxon>Magnoliopsida</taxon>
        <taxon>eudicotyledons</taxon>
        <taxon>Gunneridae</taxon>
        <taxon>Pentapetalae</taxon>
        <taxon>rosids</taxon>
        <taxon>fabids</taxon>
        <taxon>Malpighiales</taxon>
        <taxon>Salicaceae</taxon>
        <taxon>Saliceae</taxon>
        <taxon>Salix</taxon>
    </lineage>
</organism>
<keyword evidence="3" id="KW-1185">Reference proteome</keyword>
<gene>
    <name evidence="2" type="ORF">OIU74_004151</name>
</gene>
<sequence length="143" mass="15967">MARAKATHQLRKVNHRIKRIQWASTHAAPGPTRRPDHRSAKRIATARGGSTVSAHISQPQSSNHSVEDPLRTKTNLSIYSSGWNMISANHACIMCPIPSLSPDLASKRLGFKIISQFPNHHRCNSCKEFASSCEYDPVLFHFI</sequence>
<evidence type="ECO:0000313" key="3">
    <source>
        <dbReference type="Proteomes" id="UP001151752"/>
    </source>
</evidence>
<reference evidence="2" key="2">
    <citation type="journal article" date="2023" name="Int. J. Mol. Sci.">
        <title>De Novo Assembly and Annotation of 11 Diverse Shrub Willow (Salix) Genomes Reveals Novel Gene Organization in Sex-Linked Regions.</title>
        <authorList>
            <person name="Hyden B."/>
            <person name="Feng K."/>
            <person name="Yates T.B."/>
            <person name="Jawdy S."/>
            <person name="Cereghino C."/>
            <person name="Smart L.B."/>
            <person name="Muchero W."/>
        </authorList>
    </citation>
    <scope>NUCLEOTIDE SEQUENCE</scope>
    <source>
        <tissue evidence="2">Shoot tip</tissue>
    </source>
</reference>
<reference evidence="2" key="1">
    <citation type="submission" date="2022-11" db="EMBL/GenBank/DDBJ databases">
        <authorList>
            <person name="Hyden B.L."/>
            <person name="Feng K."/>
            <person name="Yates T."/>
            <person name="Jawdy S."/>
            <person name="Smart L.B."/>
            <person name="Muchero W."/>
        </authorList>
    </citation>
    <scope>NUCLEOTIDE SEQUENCE</scope>
    <source>
        <tissue evidence="2">Shoot tip</tissue>
    </source>
</reference>
<feature type="compositionally biased region" description="Basic residues" evidence="1">
    <location>
        <begin position="1"/>
        <end position="19"/>
    </location>
</feature>
<feature type="region of interest" description="Disordered" evidence="1">
    <location>
        <begin position="1"/>
        <end position="69"/>
    </location>
</feature>
<name>A0A9Q0V143_9ROSI</name>
<proteinExistence type="predicted"/>
<evidence type="ECO:0000256" key="1">
    <source>
        <dbReference type="SAM" id="MobiDB-lite"/>
    </source>
</evidence>
<dbReference type="EMBL" id="JAPFFM010000010">
    <property type="protein sequence ID" value="KAJ6739328.1"/>
    <property type="molecule type" value="Genomic_DNA"/>
</dbReference>